<organism evidence="1 2">
    <name type="scientific">Linderina macrospora</name>
    <dbReference type="NCBI Taxonomy" id="4868"/>
    <lineage>
        <taxon>Eukaryota</taxon>
        <taxon>Fungi</taxon>
        <taxon>Fungi incertae sedis</taxon>
        <taxon>Zoopagomycota</taxon>
        <taxon>Kickxellomycotina</taxon>
        <taxon>Kickxellomycetes</taxon>
        <taxon>Kickxellales</taxon>
        <taxon>Kickxellaceae</taxon>
        <taxon>Linderina</taxon>
    </lineage>
</organism>
<keyword evidence="2" id="KW-1185">Reference proteome</keyword>
<comment type="caution">
    <text evidence="1">The sequence shown here is derived from an EMBL/GenBank/DDBJ whole genome shotgun (WGS) entry which is preliminary data.</text>
</comment>
<accession>A0ACC1J2Z0</accession>
<gene>
    <name evidence="1" type="primary">TGS1</name>
    <name evidence="1" type="ORF">FBU59_005344</name>
</gene>
<name>A0ACC1J2Z0_9FUNG</name>
<protein>
    <submittedName>
        <fullName evidence="1">Trimethylguanosine synthase</fullName>
    </submittedName>
</protein>
<sequence length="282" mass="31576">MPRKRRNRAEGADLRSESSKRIKLVVGKTQSQSQSQPHGPQPEETARGAPAAGRMPNKLRKYWDQRFDYFSRFDEGIQIDNEGWYSVTPEAIAEHTARRIAQLHNDHSSKEEGYGRICVVDAFCGVGGNTIKFAEWCEHVIAIDVDAGRLAMARNNAEVYGVADRIEFVLGDFYELAPTLKADVVFLSPPWGGPEYQKARVFDLDSLPIRTGQQWVDRARLISDNVVCFLPRNCRPEDLAALAPTLPCDIEMNRINGFLKAVSVYFGQVATFGSIDPRPAGF</sequence>
<evidence type="ECO:0000313" key="2">
    <source>
        <dbReference type="Proteomes" id="UP001150603"/>
    </source>
</evidence>
<dbReference type="EMBL" id="JANBPW010004197">
    <property type="protein sequence ID" value="KAJ1935570.1"/>
    <property type="molecule type" value="Genomic_DNA"/>
</dbReference>
<evidence type="ECO:0000313" key="1">
    <source>
        <dbReference type="EMBL" id="KAJ1935570.1"/>
    </source>
</evidence>
<dbReference type="Proteomes" id="UP001150603">
    <property type="component" value="Unassembled WGS sequence"/>
</dbReference>
<proteinExistence type="predicted"/>
<reference evidence="1" key="1">
    <citation type="submission" date="2022-07" db="EMBL/GenBank/DDBJ databases">
        <title>Phylogenomic reconstructions and comparative analyses of Kickxellomycotina fungi.</title>
        <authorList>
            <person name="Reynolds N.K."/>
            <person name="Stajich J.E."/>
            <person name="Barry K."/>
            <person name="Grigoriev I.V."/>
            <person name="Crous P."/>
            <person name="Smith M.E."/>
        </authorList>
    </citation>
    <scope>NUCLEOTIDE SEQUENCE</scope>
    <source>
        <strain evidence="1">NRRL 5244</strain>
    </source>
</reference>